<dbReference type="Gene3D" id="3.80.10.10">
    <property type="entry name" value="Ribonuclease Inhibitor"/>
    <property type="match status" value="1"/>
</dbReference>
<feature type="region of interest" description="Disordered" evidence="2">
    <location>
        <begin position="144"/>
        <end position="166"/>
    </location>
</feature>
<reference evidence="3" key="1">
    <citation type="submission" date="2021-02" db="EMBL/GenBank/DDBJ databases">
        <authorList>
            <person name="Dougan E. K."/>
            <person name="Rhodes N."/>
            <person name="Thang M."/>
            <person name="Chan C."/>
        </authorList>
    </citation>
    <scope>NUCLEOTIDE SEQUENCE</scope>
</reference>
<proteinExistence type="predicted"/>
<gene>
    <name evidence="3" type="ORF">SNAT2548_LOCUS3725</name>
</gene>
<feature type="region of interest" description="Disordered" evidence="2">
    <location>
        <begin position="119"/>
        <end position="138"/>
    </location>
</feature>
<feature type="region of interest" description="Disordered" evidence="2">
    <location>
        <begin position="306"/>
        <end position="330"/>
    </location>
</feature>
<organism evidence="3 4">
    <name type="scientific">Symbiodinium natans</name>
    <dbReference type="NCBI Taxonomy" id="878477"/>
    <lineage>
        <taxon>Eukaryota</taxon>
        <taxon>Sar</taxon>
        <taxon>Alveolata</taxon>
        <taxon>Dinophyceae</taxon>
        <taxon>Suessiales</taxon>
        <taxon>Symbiodiniaceae</taxon>
        <taxon>Symbiodinium</taxon>
    </lineage>
</organism>
<feature type="region of interest" description="Disordered" evidence="2">
    <location>
        <begin position="1371"/>
        <end position="1407"/>
    </location>
</feature>
<evidence type="ECO:0000313" key="3">
    <source>
        <dbReference type="EMBL" id="CAE7030789.1"/>
    </source>
</evidence>
<feature type="compositionally biased region" description="Polar residues" evidence="2">
    <location>
        <begin position="148"/>
        <end position="166"/>
    </location>
</feature>
<dbReference type="InterPro" id="IPR027417">
    <property type="entry name" value="P-loop_NTPase"/>
</dbReference>
<accession>A0A812IEU3</accession>
<feature type="region of interest" description="Disordered" evidence="2">
    <location>
        <begin position="181"/>
        <end position="221"/>
    </location>
</feature>
<sequence>MPFLGTWPQLQLQPEAPRVRPLAGAPFADSGWWQTAEALNTSRETWSLEPGDEPSALKLKAAASRPEGTRPLWLQALALAGRRCESRPQGQAGGVGRCRRCRRRTSASTDPEKAVVRLKKRHSGASAWGDPRAAATEEVRNAQGVRATRSTGSFQGTPVSTSPQLRVTKSGTASLGNRANLLDFPPQPFEPPASHESSTHHIPHAPDISESQNSTDPLKRKSQFGTFHVPQAEEYGMEILRPLTTDLTEDVLRSMPQAPVDFMIDWLRERLTNPESHGPIMSLVRRNHVLKQEIAELESILAARAAEDTGSPSTGPSAGSWAEPREPAPAAPALREHFEKLLKEQDESHKKALQEQRDYYEHLLQAKDEAHKRDEKEKTDAQVGSGQMQKDAQASLVQRLALLEEEVTHLRAENSQLKQEVSELQGMRAVRATQDTVSPPMEASAGYPAEPRAAPASTPGHDCAAQADADEVHEEIKGLPETRSSAMAVLQDEKEPHQPQDPVAAPAELQAHVGGEAAALNVPGEAAPEVKDQDPEAAPAELQAHVSGEAKPGSRTTHSLRETLHLTLAAQPAVTTAQQQLSTESFHGDIKEDASVCWFSFPGKYAAGWDALTKLYRHESVACVFLCSPEDGLGKHAPDPECKDRPCFCHRIYGERDFKCFGYLLEYTDETREQKEKHARATNAVLVHKDATPEERAEAEARAEEAWNQNGRRASWGCAWYKAWLSKVKQAVEKGQRLKAVFFEGQANLGKVSMENLCKPETKLWDNIGLGGSQKCELVTADSNGWKYDAVDVAEFLRDEFPVGRMVDALHGDTWRRCKLVKQAGANRWEVSYNDPKTTFQTHMLRRPENEMETLLDTVGLEPLKEALEKALPGVEVQSCQPSRLLTGAPALGVQVAIAHVTALHTLRDAVLSGEVEKQLNFGPFGLQKKFPEWQLQVDKARFLEMYEASLLQASEMTAHQEEKLKELEGAPDVHLCAPAGAGKTFVGIQRVLDVLSESPSTRVLYAAPDFLAEINKMLSGLVLMHAPYSAKISARLEDGHIRCPPLQNEAAEPLDLLVLDEAHKIFRAREVPPFLEQELPRCKAKLLLSDDSQSSEVDQAFPTDLKRVRLTEVVRSTKRIVAGAAAFQLPLDRGEVTASIGADGPPLKAFIFRPALDELQDACDGSNREGCRTTSPPESGMDLFASYALHVVKALRHVEQSFPGVSWHRRVAILGPDDKFAKNLETSLQKRLQSELLHRRVQLVSFQDSLSRLPPRLHGHQLRRQESTECVVIDSIDKVDGLEMLVVIAVALDAAIEGSQQDLETRARLYRGLTRAQLLAVVVNEHVPGGWLEFLGKVKFKSTGALPQQETSPKNTLAAQRTRVDKFVGATAGAEDRKSEEAVKEGSSERPQRHREAKRPYEASTNQADSTVWDARECQMEISGLKFNPLARDERSLSPALSTFEILHFVYHDSFRTVEDAAAALPELKVPLADFVRRFAWLTRCLDSQALGALCLILNLMSTGLGVGPGTCDSEALCSEDVGVLASALPQLPNLRKLYVDLDEVGIRPGLRGMGCEDVASFVVADGRDEHVASSEGAASLAEALGRLPQLQELQLDLRNNQLGPEPRSGFGM</sequence>
<dbReference type="Proteomes" id="UP000604046">
    <property type="component" value="Unassembled WGS sequence"/>
</dbReference>
<feature type="region of interest" description="Disordered" evidence="2">
    <location>
        <begin position="525"/>
        <end position="555"/>
    </location>
</feature>
<feature type="compositionally biased region" description="Low complexity" evidence="2">
    <location>
        <begin position="309"/>
        <end position="322"/>
    </location>
</feature>
<dbReference type="InterPro" id="IPR032675">
    <property type="entry name" value="LRR_dom_sf"/>
</dbReference>
<protein>
    <recommendedName>
        <fullName evidence="5">Helicase ATP-binding domain-containing protein</fullName>
    </recommendedName>
</protein>
<dbReference type="EMBL" id="CAJNDS010000225">
    <property type="protein sequence ID" value="CAE7030789.1"/>
    <property type="molecule type" value="Genomic_DNA"/>
</dbReference>
<keyword evidence="1" id="KW-0175">Coiled coil</keyword>
<evidence type="ECO:0008006" key="5">
    <source>
        <dbReference type="Google" id="ProtNLM"/>
    </source>
</evidence>
<feature type="compositionally biased region" description="Basic and acidic residues" evidence="2">
    <location>
        <begin position="1375"/>
        <end position="1392"/>
    </location>
</feature>
<feature type="region of interest" description="Disordered" evidence="2">
    <location>
        <begin position="368"/>
        <end position="389"/>
    </location>
</feature>
<feature type="region of interest" description="Disordered" evidence="2">
    <location>
        <begin position="435"/>
        <end position="463"/>
    </location>
</feature>
<keyword evidence="4" id="KW-1185">Reference proteome</keyword>
<dbReference type="SUPFAM" id="SSF52047">
    <property type="entry name" value="RNI-like"/>
    <property type="match status" value="1"/>
</dbReference>
<evidence type="ECO:0000256" key="1">
    <source>
        <dbReference type="SAM" id="Coils"/>
    </source>
</evidence>
<feature type="coiled-coil region" evidence="1">
    <location>
        <begin position="393"/>
        <end position="427"/>
    </location>
</feature>
<name>A0A812IEU3_9DINO</name>
<evidence type="ECO:0000256" key="2">
    <source>
        <dbReference type="SAM" id="MobiDB-lite"/>
    </source>
</evidence>
<comment type="caution">
    <text evidence="3">The sequence shown here is derived from an EMBL/GenBank/DDBJ whole genome shotgun (WGS) entry which is preliminary data.</text>
</comment>
<feature type="compositionally biased region" description="Basic and acidic residues" evidence="2">
    <location>
        <begin position="368"/>
        <end position="380"/>
    </location>
</feature>
<dbReference type="SUPFAM" id="SSF52540">
    <property type="entry name" value="P-loop containing nucleoside triphosphate hydrolases"/>
    <property type="match status" value="1"/>
</dbReference>
<evidence type="ECO:0000313" key="4">
    <source>
        <dbReference type="Proteomes" id="UP000604046"/>
    </source>
</evidence>